<reference evidence="3" key="1">
    <citation type="journal article" date="2022" name="Int. J. Mol. Sci.">
        <title>Draft Genome of Tanacetum Coccineum: Genomic Comparison of Closely Related Tanacetum-Family Plants.</title>
        <authorList>
            <person name="Yamashiro T."/>
            <person name="Shiraishi A."/>
            <person name="Nakayama K."/>
            <person name="Satake H."/>
        </authorList>
    </citation>
    <scope>NUCLEOTIDE SEQUENCE</scope>
</reference>
<evidence type="ECO:0000313" key="4">
    <source>
        <dbReference type="Proteomes" id="UP001151760"/>
    </source>
</evidence>
<evidence type="ECO:0000313" key="3">
    <source>
        <dbReference type="EMBL" id="GJT35478.1"/>
    </source>
</evidence>
<protein>
    <recommendedName>
        <fullName evidence="5">CCHC-type domain-containing protein</fullName>
    </recommendedName>
</protein>
<dbReference type="EMBL" id="BQNB010015053">
    <property type="protein sequence ID" value="GJT35478.1"/>
    <property type="molecule type" value="Genomic_DNA"/>
</dbReference>
<name>A0ABQ5DA70_9ASTR</name>
<dbReference type="Pfam" id="PF14223">
    <property type="entry name" value="Retrotran_gag_2"/>
    <property type="match status" value="1"/>
</dbReference>
<evidence type="ECO:0008006" key="5">
    <source>
        <dbReference type="Google" id="ProtNLM"/>
    </source>
</evidence>
<organism evidence="3 4">
    <name type="scientific">Tanacetum coccineum</name>
    <dbReference type="NCBI Taxonomy" id="301880"/>
    <lineage>
        <taxon>Eukaryota</taxon>
        <taxon>Viridiplantae</taxon>
        <taxon>Streptophyta</taxon>
        <taxon>Embryophyta</taxon>
        <taxon>Tracheophyta</taxon>
        <taxon>Spermatophyta</taxon>
        <taxon>Magnoliopsida</taxon>
        <taxon>eudicotyledons</taxon>
        <taxon>Gunneridae</taxon>
        <taxon>Pentapetalae</taxon>
        <taxon>asterids</taxon>
        <taxon>campanulids</taxon>
        <taxon>Asterales</taxon>
        <taxon>Asteraceae</taxon>
        <taxon>Asteroideae</taxon>
        <taxon>Anthemideae</taxon>
        <taxon>Anthemidinae</taxon>
        <taxon>Tanacetum</taxon>
    </lineage>
</organism>
<gene>
    <name evidence="3" type="ORF">Tco_0925897</name>
</gene>
<keyword evidence="4" id="KW-1185">Reference proteome</keyword>
<proteinExistence type="predicted"/>
<comment type="caution">
    <text evidence="3">The sequence shown here is derived from an EMBL/GenBank/DDBJ whole genome shotgun (WGS) entry which is preliminary data.</text>
</comment>
<keyword evidence="1" id="KW-0175">Coiled coil</keyword>
<dbReference type="Gene3D" id="4.10.60.10">
    <property type="entry name" value="Zinc finger, CCHC-type"/>
    <property type="match status" value="1"/>
</dbReference>
<feature type="region of interest" description="Disordered" evidence="2">
    <location>
        <begin position="854"/>
        <end position="880"/>
    </location>
</feature>
<dbReference type="Proteomes" id="UP001151760">
    <property type="component" value="Unassembled WGS sequence"/>
</dbReference>
<reference evidence="3" key="2">
    <citation type="submission" date="2022-01" db="EMBL/GenBank/DDBJ databases">
        <authorList>
            <person name="Yamashiro T."/>
            <person name="Shiraishi A."/>
            <person name="Satake H."/>
            <person name="Nakayama K."/>
        </authorList>
    </citation>
    <scope>NUCLEOTIDE SEQUENCE</scope>
</reference>
<evidence type="ECO:0000256" key="1">
    <source>
        <dbReference type="SAM" id="Coils"/>
    </source>
</evidence>
<sequence>MSPKNKAHYESEKKAIHLLLTVIGDEIYSTVDACKTTHEMWIAIERLQQGESLNIQDVKTNLFWEFGKFTSHDGESMESYYSRFYKMMNEMIRNNLTVATMQVNVQFLQQLQPEWSRFVTIVKQQHELDKVSYHKLFDILKQYQKEVNEIRAERIAKNANLLALVVAAQQYLDPYYQAPKSHKSYAPTSKASLQTRSHALTKFKGTEIAKPFTPQSESASKENMTIAGAKETVGSLVVQQTGIQCFNCKEFGHFAKEYRKSKRVKDSTYHKEKMLLCKQAEKVVPLQAEQSDCPTTDSCTDPKPLEQVQYDAGYNVFANEIQHSEQPESICNTCVVEMGDSNVIPDSPDMCDNDIQNDQNAVECDDERVALANLIANLKLDVDENKKIQKQLKKANASLTQELTECKSILAETSRTLGESNSVRDSCLVALQNKQTEFERYKALNDRTVDYEKLEHKLNKTLGILAQKDIDIKEGLKLKAYEFSVVKEKHDELVKHNLFTKSHYKGLVKDKMKVITDLKHKEEKDIDKMISMEKQLKFLNEIVYKRNQSIQTIHMLAPKFPTFNGRPTFANPMCLKKAQSEIPCLYEILNDQYDPANRLIPDREETLTLERESRSKLNKYLVKPYDYTKELVDQAWVKHLKDHYRAPTALDMEVLIKTCLMPLAIKTQNDSFTFVHELKQEMHADLKYVKSLEHEIDELESDKAEFSNMYDILLTRMCVNECMYRIDTRTTQTRAPQLPQTARYNNPLVSTSTGVIHGTNVSRPQLKSTQIKDKVLPNNSHVKDKKTGVEDHYRISSISNKTNSVTTSNDNLKSKTLNVNAVCATCEKCVFNSNHEAYVSKYLNDVNARTKKPKVVPISTRKPESQANKSFATPIRKQLH</sequence>
<feature type="coiled-coil region" evidence="1">
    <location>
        <begin position="133"/>
        <end position="160"/>
    </location>
</feature>
<evidence type="ECO:0000256" key="2">
    <source>
        <dbReference type="SAM" id="MobiDB-lite"/>
    </source>
</evidence>
<accession>A0ABQ5DA70</accession>